<dbReference type="Proteomes" id="UP000502345">
    <property type="component" value="Chromosome"/>
</dbReference>
<evidence type="ECO:0000313" key="2">
    <source>
        <dbReference type="Proteomes" id="UP000502345"/>
    </source>
</evidence>
<reference evidence="1 2" key="1">
    <citation type="submission" date="2020-03" db="EMBL/GenBank/DDBJ databases">
        <title>Screen low temperature-resistant strains for efficient degradation of petroleum hydrocarbons under the low temperature.</title>
        <authorList>
            <person name="Wang Y."/>
            <person name="Chen J."/>
        </authorList>
    </citation>
    <scope>NUCLEOTIDE SEQUENCE [LARGE SCALE GENOMIC DNA]</scope>
    <source>
        <strain evidence="1 2">KB1</strain>
    </source>
</reference>
<name>A0A6G9CM97_RHOER</name>
<protein>
    <submittedName>
        <fullName evidence="1">Uncharacterized protein</fullName>
    </submittedName>
</protein>
<organism evidence="1 2">
    <name type="scientific">Rhodococcus erythropolis</name>
    <name type="common">Arthrobacter picolinophilus</name>
    <dbReference type="NCBI Taxonomy" id="1833"/>
    <lineage>
        <taxon>Bacteria</taxon>
        <taxon>Bacillati</taxon>
        <taxon>Actinomycetota</taxon>
        <taxon>Actinomycetes</taxon>
        <taxon>Mycobacteriales</taxon>
        <taxon>Nocardiaceae</taxon>
        <taxon>Rhodococcus</taxon>
        <taxon>Rhodococcus erythropolis group</taxon>
    </lineage>
</organism>
<proteinExistence type="predicted"/>
<accession>A0A6G9CM97</accession>
<dbReference type="AlphaFoldDB" id="A0A6G9CM97"/>
<gene>
    <name evidence="1" type="ORF">G9444_0911</name>
</gene>
<evidence type="ECO:0000313" key="1">
    <source>
        <dbReference type="EMBL" id="QIP38155.1"/>
    </source>
</evidence>
<dbReference type="EMBL" id="CP050124">
    <property type="protein sequence ID" value="QIP38155.1"/>
    <property type="molecule type" value="Genomic_DNA"/>
</dbReference>
<sequence length="39" mass="4691">MLRWTLFLEDPIPSEAEVVRMRKRLNTLINANLRFNFGQ</sequence>